<protein>
    <recommendedName>
        <fullName evidence="6">Ubiquitination network signaling protein acrB</fullName>
    </recommendedName>
</protein>
<evidence type="ECO:0000256" key="2">
    <source>
        <dbReference type="SAM" id="MobiDB-lite"/>
    </source>
</evidence>
<dbReference type="Proteomes" id="UP000663131">
    <property type="component" value="Chromosome 5"/>
</dbReference>
<feature type="coiled-coil region" evidence="1">
    <location>
        <begin position="630"/>
        <end position="701"/>
    </location>
</feature>
<dbReference type="GeneID" id="64576063"/>
<keyword evidence="3" id="KW-1133">Transmembrane helix</keyword>
<dbReference type="AlphaFoldDB" id="A0A871R0C5"/>
<organism evidence="4 5">
    <name type="scientific">Dekkera bruxellensis</name>
    <name type="common">Brettanomyces custersii</name>
    <dbReference type="NCBI Taxonomy" id="5007"/>
    <lineage>
        <taxon>Eukaryota</taxon>
        <taxon>Fungi</taxon>
        <taxon>Dikarya</taxon>
        <taxon>Ascomycota</taxon>
        <taxon>Saccharomycotina</taxon>
        <taxon>Pichiomycetes</taxon>
        <taxon>Pichiales</taxon>
        <taxon>Pichiaceae</taxon>
        <taxon>Brettanomyces</taxon>
    </lineage>
</organism>
<reference evidence="4" key="2">
    <citation type="journal article" name="BMC Genomics">
        <title>New genome assemblies reveal patterns of domestication and adaptation across Brettanomyces (Dekkera) species.</title>
        <authorList>
            <person name="Roach M.J."/>
            <person name="Borneman A.R."/>
        </authorList>
    </citation>
    <scope>NUCLEOTIDE SEQUENCE</scope>
    <source>
        <strain evidence="4">UCD 2041</strain>
    </source>
</reference>
<feature type="coiled-coil region" evidence="1">
    <location>
        <begin position="748"/>
        <end position="806"/>
    </location>
</feature>
<evidence type="ECO:0000313" key="5">
    <source>
        <dbReference type="Proteomes" id="UP000663131"/>
    </source>
</evidence>
<dbReference type="EMBL" id="CP063133">
    <property type="protein sequence ID" value="QOU18919.1"/>
    <property type="molecule type" value="Genomic_DNA"/>
</dbReference>
<keyword evidence="3" id="KW-0472">Membrane</keyword>
<feature type="transmembrane region" description="Helical" evidence="3">
    <location>
        <begin position="45"/>
        <end position="65"/>
    </location>
</feature>
<keyword evidence="1" id="KW-0175">Coiled coil</keyword>
<accession>A0A871R0C5</accession>
<evidence type="ECO:0000256" key="3">
    <source>
        <dbReference type="SAM" id="Phobius"/>
    </source>
</evidence>
<reference evidence="4" key="1">
    <citation type="submission" date="2020-10" db="EMBL/GenBank/DDBJ databases">
        <authorList>
            <person name="Palmer J.M."/>
        </authorList>
    </citation>
    <scope>NUCLEOTIDE SEQUENCE</scope>
    <source>
        <strain evidence="4">UCD 2041</strain>
    </source>
</reference>
<feature type="region of interest" description="Disordered" evidence="2">
    <location>
        <begin position="1"/>
        <end position="22"/>
    </location>
</feature>
<gene>
    <name evidence="4" type="ORF">BRETT_004140</name>
</gene>
<evidence type="ECO:0008006" key="6">
    <source>
        <dbReference type="Google" id="ProtNLM"/>
    </source>
</evidence>
<dbReference type="OrthoDB" id="4158994at2759"/>
<keyword evidence="3" id="KW-0812">Transmembrane</keyword>
<evidence type="ECO:0000256" key="1">
    <source>
        <dbReference type="SAM" id="Coils"/>
    </source>
</evidence>
<feature type="transmembrane region" description="Helical" evidence="3">
    <location>
        <begin position="230"/>
        <end position="249"/>
    </location>
</feature>
<name>A0A871R0C5_DEKBR</name>
<feature type="region of interest" description="Disordered" evidence="2">
    <location>
        <begin position="375"/>
        <end position="415"/>
    </location>
</feature>
<feature type="compositionally biased region" description="Polar residues" evidence="2">
    <location>
        <begin position="375"/>
        <end position="393"/>
    </location>
</feature>
<feature type="transmembrane region" description="Helical" evidence="3">
    <location>
        <begin position="105"/>
        <end position="126"/>
    </location>
</feature>
<proteinExistence type="predicted"/>
<dbReference type="KEGG" id="bbrx:BRETT_004140"/>
<sequence>MNGNKEALRSGSEQTSNGAQAGGTALANSASASGSIKPYPFLDTFAMLTILMILPNWLSIPMLLFDILLGKPEFFESTISLFFKHNLKGLRNDSEQTHKVGTGRIVAVMIYWIVINSMVVFVILLINPKILDYTKLFSKACLASRLTSTRHRHSLDAVGSSALLLGLEKIIQLATSYFEEGTSPLSITVSTHAGSRLTPISIPKARDQFTLSDMLVSNYITSRRSPMKLLAYRLSLSGFSGATTVAFAIEFTVELIYSILAIYITMSRLNPFFQRLVFFNSISKSLDNFSTAALPRRRHIRNNPRSDITSKAPLHRNNLSRGAFLSHKLGIPSSASLKSTDTPNQNPLAIEVPDEISKSILPSLIVNGEVDEPLTESSNLEFEQSTENNSANEDFSDLDTNEPVGRTQKAKTPASFPLDKQRLIMDDVSSPGLVVAQNFENYCRVSLMPSLTNSSPQSASQKGKYVEKKLKSLSGKNQQPLWTFLNTARTMFGSRDLFSGDYYQHNALVATDPAVEGVPRMPNGFPQLFVWYTGETVVAFELRDVTLDQLLVRVNGIIWEHVSSARIYDRELVIVNGLSPLSQYDIDFIMILDNGELRHFASTTVGTIHQNRTLTESKHSTPLTTLQESVVTTQNAIDREKAKIKKLKGDWRKRSTALKNEIENLNNRANIIDESRNYKKVESLRQAVAKLDIEVSDVSKKSEEIFAKHTEIGEKYLDAKRNYESEGRHLAAFKKEKENIIEKEGVRIARVSGEKDQLLQKKDKLLQRRSNLENEIKGIQSYINDLKQKEIENRRNQRKKRSKEREQKYLLLLSDINKFEKTMSETVPAMK</sequence>
<dbReference type="RefSeq" id="XP_041135412.1">
    <property type="nucleotide sequence ID" value="XM_041282636.1"/>
</dbReference>
<evidence type="ECO:0000313" key="4">
    <source>
        <dbReference type="EMBL" id="QOU18919.1"/>
    </source>
</evidence>